<evidence type="ECO:0000313" key="2">
    <source>
        <dbReference type="EMBL" id="OHV40326.1"/>
    </source>
</evidence>
<keyword evidence="3" id="KW-1185">Reference proteome</keyword>
<accession>A0A1S1R346</accession>
<sequence>MSGIRVDGAASLVTEDCVLDGNATGLALAPETSATCSATVVSASAGAGSPPMPAPGRGCSSSRAISPSTGTVD</sequence>
<gene>
    <name evidence="2" type="ORF">CC117_14335</name>
</gene>
<evidence type="ECO:0000313" key="3">
    <source>
        <dbReference type="Proteomes" id="UP000179627"/>
    </source>
</evidence>
<protein>
    <submittedName>
        <fullName evidence="2">Uncharacterized protein</fullName>
    </submittedName>
</protein>
<organism evidence="2 3">
    <name type="scientific">Parafrankia colletiae</name>
    <dbReference type="NCBI Taxonomy" id="573497"/>
    <lineage>
        <taxon>Bacteria</taxon>
        <taxon>Bacillati</taxon>
        <taxon>Actinomycetota</taxon>
        <taxon>Actinomycetes</taxon>
        <taxon>Frankiales</taxon>
        <taxon>Frankiaceae</taxon>
        <taxon>Parafrankia</taxon>
    </lineage>
</organism>
<evidence type="ECO:0000256" key="1">
    <source>
        <dbReference type="SAM" id="MobiDB-lite"/>
    </source>
</evidence>
<dbReference type="Proteomes" id="UP000179627">
    <property type="component" value="Unassembled WGS sequence"/>
</dbReference>
<dbReference type="AlphaFoldDB" id="A0A1S1R346"/>
<dbReference type="EMBL" id="MBLM01000080">
    <property type="protein sequence ID" value="OHV40326.1"/>
    <property type="molecule type" value="Genomic_DNA"/>
</dbReference>
<reference evidence="3" key="1">
    <citation type="submission" date="2016-07" db="EMBL/GenBank/DDBJ databases">
        <title>Sequence Frankia sp. strain CcI1.17.</title>
        <authorList>
            <person name="Ghodhbane-Gtari F."/>
            <person name="Swanson E."/>
            <person name="Gueddou A."/>
            <person name="Morris K."/>
            <person name="Hezbri K."/>
            <person name="Ktari A."/>
            <person name="Nouioui I."/>
            <person name="Abebe-Akele F."/>
            <person name="Simpson S."/>
            <person name="Thomas K."/>
            <person name="Gtari M."/>
            <person name="Tisa L.S."/>
            <person name="Hurst S."/>
        </authorList>
    </citation>
    <scope>NUCLEOTIDE SEQUENCE [LARGE SCALE GENOMIC DNA]</scope>
    <source>
        <strain evidence="3">Cc1.17</strain>
    </source>
</reference>
<feature type="region of interest" description="Disordered" evidence="1">
    <location>
        <begin position="43"/>
        <end position="73"/>
    </location>
</feature>
<feature type="compositionally biased region" description="Polar residues" evidence="1">
    <location>
        <begin position="59"/>
        <end position="73"/>
    </location>
</feature>
<dbReference type="RefSeq" id="WP_071083448.1">
    <property type="nucleotide sequence ID" value="NZ_MBLM01000080.1"/>
</dbReference>
<proteinExistence type="predicted"/>
<name>A0A1S1R346_9ACTN</name>
<comment type="caution">
    <text evidence="2">The sequence shown here is derived from an EMBL/GenBank/DDBJ whole genome shotgun (WGS) entry which is preliminary data.</text>
</comment>